<keyword evidence="2" id="KW-0547">Nucleotide-binding</keyword>
<evidence type="ECO:0000259" key="4">
    <source>
        <dbReference type="PROSITE" id="PS50893"/>
    </source>
</evidence>
<dbReference type="EMBL" id="FWYB01000013">
    <property type="protein sequence ID" value="SMD10466.1"/>
    <property type="molecule type" value="Genomic_DNA"/>
</dbReference>
<accession>A0A1W2EMF3</accession>
<evidence type="ECO:0000256" key="3">
    <source>
        <dbReference type="ARBA" id="ARBA00022840"/>
    </source>
</evidence>
<keyword evidence="3 5" id="KW-0067">ATP-binding</keyword>
<protein>
    <submittedName>
        <fullName evidence="5">Cu-processing system ATP-binding protein</fullName>
    </submittedName>
</protein>
<reference evidence="5 6" key="1">
    <citation type="submission" date="2017-04" db="EMBL/GenBank/DDBJ databases">
        <authorList>
            <person name="Afonso C.L."/>
            <person name="Miller P.J."/>
            <person name="Scott M.A."/>
            <person name="Spackman E."/>
            <person name="Goraichik I."/>
            <person name="Dimitrov K.M."/>
            <person name="Suarez D.L."/>
            <person name="Swayne D.E."/>
        </authorList>
    </citation>
    <scope>NUCLEOTIDE SEQUENCE [LARGE SCALE GENOMIC DNA]</scope>
    <source>
        <strain evidence="5 6">DSM 19625</strain>
    </source>
</reference>
<dbReference type="PANTHER" id="PTHR42939">
    <property type="entry name" value="ABC TRANSPORTER ATP-BINDING PROTEIN ALBC-RELATED"/>
    <property type="match status" value="1"/>
</dbReference>
<name>A0A1W2EMF3_9SPHI</name>
<dbReference type="PROSITE" id="PS50893">
    <property type="entry name" value="ABC_TRANSPORTER_2"/>
    <property type="match status" value="1"/>
</dbReference>
<dbReference type="STRING" id="475255.SAMN04488101_113106"/>
<dbReference type="Gene3D" id="3.40.50.300">
    <property type="entry name" value="P-loop containing nucleotide triphosphate hydrolases"/>
    <property type="match status" value="1"/>
</dbReference>
<dbReference type="InterPro" id="IPR051782">
    <property type="entry name" value="ABC_Transporter_VariousFunc"/>
</dbReference>
<dbReference type="InterPro" id="IPR003439">
    <property type="entry name" value="ABC_transporter-like_ATP-bd"/>
</dbReference>
<dbReference type="InterPro" id="IPR003593">
    <property type="entry name" value="AAA+_ATPase"/>
</dbReference>
<dbReference type="Pfam" id="PF00005">
    <property type="entry name" value="ABC_tran"/>
    <property type="match status" value="1"/>
</dbReference>
<dbReference type="OrthoDB" id="9785229at2"/>
<dbReference type="Proteomes" id="UP000192678">
    <property type="component" value="Unassembled WGS sequence"/>
</dbReference>
<dbReference type="GO" id="GO:0005524">
    <property type="term" value="F:ATP binding"/>
    <property type="evidence" value="ECO:0007669"/>
    <property type="project" value="UniProtKB-KW"/>
</dbReference>
<sequence length="234" mass="26138">MIVTKNITKTFGKLKALNDISVSFNKGECIALLGPNGCGKTTLIKSILGMVVPDKGSIEFNGRSINREWLYRSQVGYMPQIGRYPENMTIANVIEMMKDFRKDSKVHLDEDLIQSFDLGALMNKKMHTLSGGTRQKVSACLAFLFNPDVLILDEPTAGLDPVSSEKLKDKIILEKEKGKLILITSHVLSELDDLITEVFYMQDGRLMFYKKLSELKADTGEEKLSKAIAKIMVA</sequence>
<evidence type="ECO:0000313" key="6">
    <source>
        <dbReference type="Proteomes" id="UP000192678"/>
    </source>
</evidence>
<keyword evidence="1" id="KW-0813">Transport</keyword>
<dbReference type="SUPFAM" id="SSF52540">
    <property type="entry name" value="P-loop containing nucleoside triphosphate hydrolases"/>
    <property type="match status" value="1"/>
</dbReference>
<feature type="domain" description="ABC transporter" evidence="4">
    <location>
        <begin position="2"/>
        <end position="228"/>
    </location>
</feature>
<dbReference type="AlphaFoldDB" id="A0A1W2EMF3"/>
<dbReference type="PANTHER" id="PTHR42939:SF1">
    <property type="entry name" value="ABC TRANSPORTER ATP-BINDING PROTEIN ALBC-RELATED"/>
    <property type="match status" value="1"/>
</dbReference>
<proteinExistence type="predicted"/>
<dbReference type="GO" id="GO:0016887">
    <property type="term" value="F:ATP hydrolysis activity"/>
    <property type="evidence" value="ECO:0007669"/>
    <property type="project" value="InterPro"/>
</dbReference>
<evidence type="ECO:0000313" key="5">
    <source>
        <dbReference type="EMBL" id="SMD10466.1"/>
    </source>
</evidence>
<dbReference type="InterPro" id="IPR027417">
    <property type="entry name" value="P-loop_NTPase"/>
</dbReference>
<keyword evidence="6" id="KW-1185">Reference proteome</keyword>
<evidence type="ECO:0000256" key="1">
    <source>
        <dbReference type="ARBA" id="ARBA00022448"/>
    </source>
</evidence>
<dbReference type="CDD" id="cd03230">
    <property type="entry name" value="ABC_DR_subfamily_A"/>
    <property type="match status" value="1"/>
</dbReference>
<organism evidence="5 6">
    <name type="scientific">Pedobacter nyackensis</name>
    <dbReference type="NCBI Taxonomy" id="475255"/>
    <lineage>
        <taxon>Bacteria</taxon>
        <taxon>Pseudomonadati</taxon>
        <taxon>Bacteroidota</taxon>
        <taxon>Sphingobacteriia</taxon>
        <taxon>Sphingobacteriales</taxon>
        <taxon>Sphingobacteriaceae</taxon>
        <taxon>Pedobacter</taxon>
    </lineage>
</organism>
<gene>
    <name evidence="5" type="ORF">SAMN04488101_113106</name>
</gene>
<dbReference type="SMART" id="SM00382">
    <property type="entry name" value="AAA"/>
    <property type="match status" value="1"/>
</dbReference>
<evidence type="ECO:0000256" key="2">
    <source>
        <dbReference type="ARBA" id="ARBA00022741"/>
    </source>
</evidence>
<dbReference type="RefSeq" id="WP_084291244.1">
    <property type="nucleotide sequence ID" value="NZ_FWYB01000013.1"/>
</dbReference>